<protein>
    <recommendedName>
        <fullName evidence="2">histidine kinase</fullName>
        <ecNumber evidence="2">2.7.13.3</ecNumber>
    </recommendedName>
</protein>
<evidence type="ECO:0000313" key="10">
    <source>
        <dbReference type="EMBL" id="ANY77217.1"/>
    </source>
</evidence>
<organism evidence="10">
    <name type="scientific">Microvirga ossetica</name>
    <dbReference type="NCBI Taxonomy" id="1882682"/>
    <lineage>
        <taxon>Bacteria</taxon>
        <taxon>Pseudomonadati</taxon>
        <taxon>Pseudomonadota</taxon>
        <taxon>Alphaproteobacteria</taxon>
        <taxon>Hyphomicrobiales</taxon>
        <taxon>Methylobacteriaceae</taxon>
        <taxon>Microvirga</taxon>
    </lineage>
</organism>
<dbReference type="SUPFAM" id="SSF52172">
    <property type="entry name" value="CheY-like"/>
    <property type="match status" value="1"/>
</dbReference>
<feature type="domain" description="PAS" evidence="8">
    <location>
        <begin position="462"/>
        <end position="515"/>
    </location>
</feature>
<gene>
    <name evidence="10" type="ORF">BB934_02465</name>
</gene>
<evidence type="ECO:0000259" key="9">
    <source>
        <dbReference type="PROSITE" id="PS50113"/>
    </source>
</evidence>
<feature type="domain" description="Response regulatory" evidence="7">
    <location>
        <begin position="954"/>
        <end position="1069"/>
    </location>
</feature>
<dbReference type="SMART" id="SM00388">
    <property type="entry name" value="HisKA"/>
    <property type="match status" value="1"/>
</dbReference>
<dbReference type="AlphaFoldDB" id="A0A1B2EB95"/>
<dbReference type="SUPFAM" id="SSF47384">
    <property type="entry name" value="Homodimeric domain of signal transducing histidine kinase"/>
    <property type="match status" value="1"/>
</dbReference>
<dbReference type="PROSITE" id="PS50110">
    <property type="entry name" value="RESPONSE_REGULATORY"/>
    <property type="match status" value="1"/>
</dbReference>
<dbReference type="InterPro" id="IPR003661">
    <property type="entry name" value="HisK_dim/P_dom"/>
</dbReference>
<evidence type="ECO:0000256" key="2">
    <source>
        <dbReference type="ARBA" id="ARBA00012438"/>
    </source>
</evidence>
<feature type="domain" description="PAC" evidence="9">
    <location>
        <begin position="374"/>
        <end position="426"/>
    </location>
</feature>
<dbReference type="InterPro" id="IPR001610">
    <property type="entry name" value="PAC"/>
</dbReference>
<dbReference type="SMART" id="SM00091">
    <property type="entry name" value="PAS"/>
    <property type="match status" value="5"/>
</dbReference>
<dbReference type="PROSITE" id="PS50109">
    <property type="entry name" value="HIS_KIN"/>
    <property type="match status" value="1"/>
</dbReference>
<dbReference type="Pfam" id="PF00512">
    <property type="entry name" value="HisKA"/>
    <property type="match status" value="1"/>
</dbReference>
<dbReference type="Gene3D" id="3.30.450.20">
    <property type="entry name" value="PAS domain"/>
    <property type="match status" value="5"/>
</dbReference>
<dbReference type="SMART" id="SM00387">
    <property type="entry name" value="HATPase_c"/>
    <property type="match status" value="1"/>
</dbReference>
<dbReference type="Pfam" id="PF08448">
    <property type="entry name" value="PAS_4"/>
    <property type="match status" value="3"/>
</dbReference>
<dbReference type="PRINTS" id="PR00344">
    <property type="entry name" value="BCTRLSENSOR"/>
</dbReference>
<feature type="coiled-coil region" evidence="5">
    <location>
        <begin position="417"/>
        <end position="444"/>
    </location>
</feature>
<dbReference type="SMART" id="SM00448">
    <property type="entry name" value="REC"/>
    <property type="match status" value="1"/>
</dbReference>
<dbReference type="InterPro" id="IPR001789">
    <property type="entry name" value="Sig_transdc_resp-reg_receiver"/>
</dbReference>
<dbReference type="Gene3D" id="3.30.565.10">
    <property type="entry name" value="Histidine kinase-like ATPase, C-terminal domain"/>
    <property type="match status" value="1"/>
</dbReference>
<dbReference type="InterPro" id="IPR036097">
    <property type="entry name" value="HisK_dim/P_sf"/>
</dbReference>
<keyword evidence="5" id="KW-0175">Coiled coil</keyword>
<keyword evidence="3 4" id="KW-0597">Phosphoprotein</keyword>
<keyword evidence="10" id="KW-0418">Kinase</keyword>
<dbReference type="InterPro" id="IPR035965">
    <property type="entry name" value="PAS-like_dom_sf"/>
</dbReference>
<feature type="domain" description="PAS" evidence="8">
    <location>
        <begin position="586"/>
        <end position="635"/>
    </location>
</feature>
<evidence type="ECO:0000259" key="7">
    <source>
        <dbReference type="PROSITE" id="PS50110"/>
    </source>
</evidence>
<dbReference type="InterPro" id="IPR036890">
    <property type="entry name" value="HATPase_C_sf"/>
</dbReference>
<comment type="catalytic activity">
    <reaction evidence="1">
        <text>ATP + protein L-histidine = ADP + protein N-phospho-L-histidine.</text>
        <dbReference type="EC" id="2.7.13.3"/>
    </reaction>
</comment>
<dbReference type="EMBL" id="CP016616">
    <property type="protein sequence ID" value="ANY77217.1"/>
    <property type="molecule type" value="Genomic_DNA"/>
</dbReference>
<proteinExistence type="predicted"/>
<feature type="domain" description="Histidine kinase" evidence="6">
    <location>
        <begin position="706"/>
        <end position="931"/>
    </location>
</feature>
<dbReference type="Pfam" id="PF02518">
    <property type="entry name" value="HATPase_c"/>
    <property type="match status" value="1"/>
</dbReference>
<dbReference type="Pfam" id="PF08447">
    <property type="entry name" value="PAS_3"/>
    <property type="match status" value="2"/>
</dbReference>
<dbReference type="NCBIfam" id="TIGR00229">
    <property type="entry name" value="sensory_box"/>
    <property type="match status" value="3"/>
</dbReference>
<evidence type="ECO:0000259" key="8">
    <source>
        <dbReference type="PROSITE" id="PS50112"/>
    </source>
</evidence>
<dbReference type="Gene3D" id="1.10.287.130">
    <property type="match status" value="1"/>
</dbReference>
<dbReference type="PANTHER" id="PTHR43065">
    <property type="entry name" value="SENSOR HISTIDINE KINASE"/>
    <property type="match status" value="1"/>
</dbReference>
<dbReference type="GO" id="GO:0000155">
    <property type="term" value="F:phosphorelay sensor kinase activity"/>
    <property type="evidence" value="ECO:0007669"/>
    <property type="project" value="InterPro"/>
</dbReference>
<dbReference type="InterPro" id="IPR000700">
    <property type="entry name" value="PAS-assoc_C"/>
</dbReference>
<dbReference type="Gene3D" id="3.40.50.2300">
    <property type="match status" value="1"/>
</dbReference>
<name>A0A1B2EB95_9HYPH</name>
<evidence type="ECO:0000256" key="1">
    <source>
        <dbReference type="ARBA" id="ARBA00000085"/>
    </source>
</evidence>
<dbReference type="CDD" id="cd00082">
    <property type="entry name" value="HisKA"/>
    <property type="match status" value="1"/>
</dbReference>
<dbReference type="PANTHER" id="PTHR43065:SF42">
    <property type="entry name" value="TWO-COMPONENT SENSOR PPRA"/>
    <property type="match status" value="1"/>
</dbReference>
<dbReference type="CDD" id="cd00130">
    <property type="entry name" value="PAS"/>
    <property type="match status" value="3"/>
</dbReference>
<dbReference type="InterPro" id="IPR013656">
    <property type="entry name" value="PAS_4"/>
</dbReference>
<feature type="domain" description="PAS" evidence="8">
    <location>
        <begin position="302"/>
        <end position="372"/>
    </location>
</feature>
<dbReference type="InterPro" id="IPR005467">
    <property type="entry name" value="His_kinase_dom"/>
</dbReference>
<dbReference type="InterPro" id="IPR004358">
    <property type="entry name" value="Sig_transdc_His_kin-like_C"/>
</dbReference>
<dbReference type="InterPro" id="IPR013655">
    <property type="entry name" value="PAS_fold_3"/>
</dbReference>
<evidence type="ECO:0000259" key="6">
    <source>
        <dbReference type="PROSITE" id="PS50109"/>
    </source>
</evidence>
<dbReference type="SUPFAM" id="SSF55874">
    <property type="entry name" value="ATPase domain of HSP90 chaperone/DNA topoisomerase II/histidine kinase"/>
    <property type="match status" value="1"/>
</dbReference>
<feature type="modified residue" description="4-aspartylphosphate" evidence="4">
    <location>
        <position position="1004"/>
    </location>
</feature>
<dbReference type="EC" id="2.7.13.3" evidence="2"/>
<dbReference type="PROSITE" id="PS50113">
    <property type="entry name" value="PAC"/>
    <property type="match status" value="2"/>
</dbReference>
<dbReference type="InterPro" id="IPR000014">
    <property type="entry name" value="PAS"/>
</dbReference>
<feature type="domain" description="PAC" evidence="9">
    <location>
        <begin position="246"/>
        <end position="301"/>
    </location>
</feature>
<dbReference type="SUPFAM" id="SSF55785">
    <property type="entry name" value="PYP-like sensor domain (PAS domain)"/>
    <property type="match status" value="5"/>
</dbReference>
<dbReference type="CDD" id="cd16919">
    <property type="entry name" value="HATPase_CckA-like"/>
    <property type="match status" value="1"/>
</dbReference>
<accession>A0A1B2EB95</accession>
<dbReference type="InterPro" id="IPR003594">
    <property type="entry name" value="HATPase_dom"/>
</dbReference>
<sequence length="1072" mass="119418">MHGGPKPSNRLDFLSGGGEMGTLMRARNWSATPLGPPELWQEGLRTLVGVMLGSNQPMFIAWGPERTLLYNDAYAEILARKHPAALGRPFLDVWSEIRNDLLPIVERAYAGEPVHMDHITLVMERRGYPEEAHFSFSYTPVRDGTGAVAGFFCPCTEITGQVLAERRVATETERQRRLFERAPGFITILSGPEHVFEFVNDAYAGLFGRRDFVGKTARAAFPELEGQGFFELLDQVYKTGQRFIAHHIPIRLQATPDATIEERFLDFIYEPVIDDTGQVTGIFCEGHDVTEAHLAQEALRLSEQELLLLTDALPVLVSYMDAEVRYRFVNKIYEEWFPRPRSELIGKRVRDVVGEEAYSNVKHWIDAALAGQRVTFEQFMPYKEGQARHIRVEYVPRTDESGQVEGFYSLVEDVTDQRATEAALRESEARLRELNADLERQVIERTQARGLTWQVSPDLMGALNSQGYFETSNPAWQTILGWSEDEVASMSIFEMLHPDDVERTRGGFELTQQNQPAIRFPNRYRCKDGSYRWISWVGVPEEGMVYCTGRDITEEMAQVAELAKRTAERDQLWTLSEDMLARAGYDGRMSAVSPAWTRVLGFTESELLTKPYADFMHPDDVGATVAGLARIGETGKPTRFENRILTASGEWKPIEWTVAPEPDGVNFIAIGRDITAEKEAAVELERAQEALRQAQKMEAVGQLTGGIAHDFNNLLAGIVGSLDLMQTRIAQGRMENIERYAKAAMNSAQRAAALTHRLLAFSRRQPLDPKPVNANQLVASMEDLLRRTIGPLHALEIVTADGLWTTLCDPNQLESAILNLAINARDAMPDGGKLVIETANAHLDNAYAASQRDVVPGQYVAICITDTGMGMPPDVIERAFEPFFTTKPLGQGTGLGLSMVYGFAKQSEGHLRIYSKVGQGTTIKIYLPRHRGAPLEDQPADLALEAPRAEAGETVLVVEDEPVIRDLIVEVLRELGYRALEAADGTAGLKVLQSRKRIDLLVTDVGLPGVNGRQLADQARVTRPDLKVLFITGYAENATLPNGFLDPGMEMITKPFAIEALATRIRNMIQGS</sequence>
<dbReference type="InterPro" id="IPR011006">
    <property type="entry name" value="CheY-like_superfamily"/>
</dbReference>
<dbReference type="CDD" id="cd18161">
    <property type="entry name" value="REC_hyHK_blue-like"/>
    <property type="match status" value="1"/>
</dbReference>
<dbReference type="SMART" id="SM00086">
    <property type="entry name" value="PAC"/>
    <property type="match status" value="5"/>
</dbReference>
<dbReference type="KEGG" id="moc:BB934_02465"/>
<reference evidence="10" key="1">
    <citation type="submission" date="2016-07" db="EMBL/GenBank/DDBJ databases">
        <title>Microvirga ossetica sp. nov. a new species of rhizobia isolated from root nodules of the legume species Vicia alpestris Steven originated from North Ossetia region in the Caucasus.</title>
        <authorList>
            <person name="Safronova V.I."/>
            <person name="Kuznetsova I.G."/>
            <person name="Sazanova A.L."/>
            <person name="Belimov A."/>
            <person name="Andronov E."/>
            <person name="Osledkin Y.S."/>
            <person name="Onishchuk O.P."/>
            <person name="Kurchak O.N."/>
            <person name="Shaposhnikov A.I."/>
            <person name="Willems A."/>
            <person name="Tikhonovich I.A."/>
        </authorList>
    </citation>
    <scope>NUCLEOTIDE SEQUENCE [LARGE SCALE GENOMIC DNA]</scope>
    <source>
        <strain evidence="10">V5/3M</strain>
    </source>
</reference>
<evidence type="ECO:0000256" key="4">
    <source>
        <dbReference type="PROSITE-ProRule" id="PRU00169"/>
    </source>
</evidence>
<evidence type="ECO:0000256" key="5">
    <source>
        <dbReference type="SAM" id="Coils"/>
    </source>
</evidence>
<dbReference type="PROSITE" id="PS50112">
    <property type="entry name" value="PAS"/>
    <property type="match status" value="3"/>
</dbReference>
<dbReference type="Pfam" id="PF00072">
    <property type="entry name" value="Response_reg"/>
    <property type="match status" value="1"/>
</dbReference>
<evidence type="ECO:0000256" key="3">
    <source>
        <dbReference type="ARBA" id="ARBA00022553"/>
    </source>
</evidence>
<keyword evidence="10" id="KW-0808">Transferase</keyword>
<dbReference type="OrthoDB" id="7967436at2"/>